<dbReference type="SUPFAM" id="SSF54862">
    <property type="entry name" value="4Fe-4S ferredoxins"/>
    <property type="match status" value="1"/>
</dbReference>
<dbReference type="PANTHER" id="PTHR43673:SF2">
    <property type="entry name" value="NITROREDUCTASE"/>
    <property type="match status" value="1"/>
</dbReference>
<dbReference type="PROSITE" id="PS00198">
    <property type="entry name" value="4FE4S_FER_1"/>
    <property type="match status" value="2"/>
</dbReference>
<dbReference type="CDD" id="cd02143">
    <property type="entry name" value="nitroreductase_FeS-like"/>
    <property type="match status" value="1"/>
</dbReference>
<evidence type="ECO:0000256" key="1">
    <source>
        <dbReference type="ARBA" id="ARBA00001917"/>
    </source>
</evidence>
<dbReference type="Proteomes" id="UP000675664">
    <property type="component" value="Unassembled WGS sequence"/>
</dbReference>
<evidence type="ECO:0000256" key="4">
    <source>
        <dbReference type="ARBA" id="ARBA00022643"/>
    </source>
</evidence>
<gene>
    <name evidence="10" type="ORF">KCX82_00285</name>
</gene>
<evidence type="ECO:0000256" key="3">
    <source>
        <dbReference type="ARBA" id="ARBA00022630"/>
    </source>
</evidence>
<name>A0A8J8AZA1_9FIRM</name>
<keyword evidence="6" id="KW-0560">Oxidoreductase</keyword>
<keyword evidence="11" id="KW-1185">Reference proteome</keyword>
<organism evidence="10 11">
    <name type="scientific">Sinanaerobacter chloroacetimidivorans</name>
    <dbReference type="NCBI Taxonomy" id="2818044"/>
    <lineage>
        <taxon>Bacteria</taxon>
        <taxon>Bacillati</taxon>
        <taxon>Bacillota</taxon>
        <taxon>Clostridia</taxon>
        <taxon>Peptostreptococcales</taxon>
        <taxon>Anaerovoracaceae</taxon>
        <taxon>Sinanaerobacter</taxon>
    </lineage>
</organism>
<sequence length="261" mass="29260">MVTIDSDKCIGCQRCIFVCPFTVLEVKDGKPSIHPEKQCLNCMHCAAVCPEKALGLDSEKGTLPGELPLLPENFSGMLEDFLFLRRSYRHFKPEPVPKEELEHALHVAAWAPSAKNQHPTKWIVINQVDKIQEIMHLILQYIEKTGISPEVAKEYEHGNNVVMGTANTIIMSYTGPNAINPPVDSALALYTAELILQSKGIGTCWAGYLTRLSNQIPEVRELLQLPEGCQICSALMVGYPENETYIHIPNRKKKPAIRWIE</sequence>
<evidence type="ECO:0000259" key="9">
    <source>
        <dbReference type="PROSITE" id="PS51379"/>
    </source>
</evidence>
<comment type="cofactor">
    <cofactor evidence="1">
        <name>FMN</name>
        <dbReference type="ChEBI" id="CHEBI:58210"/>
    </cofactor>
</comment>
<dbReference type="GO" id="GO:0046872">
    <property type="term" value="F:metal ion binding"/>
    <property type="evidence" value="ECO:0007669"/>
    <property type="project" value="UniProtKB-KW"/>
</dbReference>
<dbReference type="PANTHER" id="PTHR43673">
    <property type="entry name" value="NAD(P)H NITROREDUCTASE YDGI-RELATED"/>
    <property type="match status" value="1"/>
</dbReference>
<evidence type="ECO:0000313" key="11">
    <source>
        <dbReference type="Proteomes" id="UP000675664"/>
    </source>
</evidence>
<evidence type="ECO:0000256" key="8">
    <source>
        <dbReference type="ARBA" id="ARBA00023014"/>
    </source>
</evidence>
<dbReference type="GO" id="GO:0051536">
    <property type="term" value="F:iron-sulfur cluster binding"/>
    <property type="evidence" value="ECO:0007669"/>
    <property type="project" value="UniProtKB-KW"/>
</dbReference>
<keyword evidence="7" id="KW-0408">Iron</keyword>
<evidence type="ECO:0000256" key="6">
    <source>
        <dbReference type="ARBA" id="ARBA00023002"/>
    </source>
</evidence>
<keyword evidence="4" id="KW-0288">FMN</keyword>
<comment type="caution">
    <text evidence="10">The sequence shown here is derived from an EMBL/GenBank/DDBJ whole genome shotgun (WGS) entry which is preliminary data.</text>
</comment>
<feature type="domain" description="4Fe-4S ferredoxin-type" evidence="9">
    <location>
        <begin position="1"/>
        <end position="29"/>
    </location>
</feature>
<dbReference type="InterPro" id="IPR029479">
    <property type="entry name" value="Nitroreductase"/>
</dbReference>
<dbReference type="PROSITE" id="PS51379">
    <property type="entry name" value="4FE4S_FER_2"/>
    <property type="match status" value="2"/>
</dbReference>
<dbReference type="Gene3D" id="3.30.70.20">
    <property type="match status" value="1"/>
</dbReference>
<dbReference type="Gene3D" id="3.40.109.10">
    <property type="entry name" value="NADH Oxidase"/>
    <property type="match status" value="1"/>
</dbReference>
<dbReference type="Pfam" id="PF13237">
    <property type="entry name" value="Fer4_10"/>
    <property type="match status" value="1"/>
</dbReference>
<accession>A0A8J8AZA1</accession>
<dbReference type="RefSeq" id="WP_227016439.1">
    <property type="nucleotide sequence ID" value="NZ_JAGSND010000001.1"/>
</dbReference>
<dbReference type="InterPro" id="IPR017900">
    <property type="entry name" value="4Fe4S_Fe_S_CS"/>
</dbReference>
<feature type="domain" description="4Fe-4S ferredoxin-type" evidence="9">
    <location>
        <begin position="30"/>
        <end position="59"/>
    </location>
</feature>
<keyword evidence="8" id="KW-0411">Iron-sulfur</keyword>
<dbReference type="Pfam" id="PF00881">
    <property type="entry name" value="Nitroreductase"/>
    <property type="match status" value="1"/>
</dbReference>
<evidence type="ECO:0000256" key="7">
    <source>
        <dbReference type="ARBA" id="ARBA00023004"/>
    </source>
</evidence>
<comment type="similarity">
    <text evidence="2">Belongs to the nitroreductase family.</text>
</comment>
<reference evidence="10" key="1">
    <citation type="submission" date="2021-04" db="EMBL/GenBank/DDBJ databases">
        <title>Sinoanaerobacter chloroacetimidivorans sp. nov., an obligate anaerobic bacterium isolated from anaerobic sludge.</title>
        <authorList>
            <person name="Bao Y."/>
        </authorList>
    </citation>
    <scope>NUCLEOTIDE SEQUENCE</scope>
    <source>
        <strain evidence="10">BAD-6</strain>
    </source>
</reference>
<protein>
    <submittedName>
        <fullName evidence="10">Nitroreductase family protein</fullName>
    </submittedName>
</protein>
<evidence type="ECO:0000256" key="5">
    <source>
        <dbReference type="ARBA" id="ARBA00022723"/>
    </source>
</evidence>
<reference evidence="10" key="2">
    <citation type="submission" date="2021-04" db="EMBL/GenBank/DDBJ databases">
        <authorList>
            <person name="Liu J."/>
        </authorList>
    </citation>
    <scope>NUCLEOTIDE SEQUENCE</scope>
    <source>
        <strain evidence="10">BAD-6</strain>
    </source>
</reference>
<evidence type="ECO:0000256" key="2">
    <source>
        <dbReference type="ARBA" id="ARBA00007118"/>
    </source>
</evidence>
<evidence type="ECO:0000313" key="10">
    <source>
        <dbReference type="EMBL" id="MBR0596303.1"/>
    </source>
</evidence>
<keyword evidence="3" id="KW-0285">Flavoprotein</keyword>
<dbReference type="SUPFAM" id="SSF55469">
    <property type="entry name" value="FMN-dependent nitroreductase-like"/>
    <property type="match status" value="1"/>
</dbReference>
<dbReference type="GO" id="GO:0016491">
    <property type="term" value="F:oxidoreductase activity"/>
    <property type="evidence" value="ECO:0007669"/>
    <property type="project" value="UniProtKB-KW"/>
</dbReference>
<proteinExistence type="inferred from homology"/>
<dbReference type="InterPro" id="IPR017896">
    <property type="entry name" value="4Fe4S_Fe-S-bd"/>
</dbReference>
<dbReference type="AlphaFoldDB" id="A0A8J8AZA1"/>
<dbReference type="InterPro" id="IPR000415">
    <property type="entry name" value="Nitroreductase-like"/>
</dbReference>
<keyword evidence="5" id="KW-0479">Metal-binding</keyword>
<dbReference type="EMBL" id="JAGSND010000001">
    <property type="protein sequence ID" value="MBR0596303.1"/>
    <property type="molecule type" value="Genomic_DNA"/>
</dbReference>